<dbReference type="PANTHER" id="PTHR15952:SF11">
    <property type="entry name" value="EXPORTIN-T"/>
    <property type="match status" value="1"/>
</dbReference>
<dbReference type="InterPro" id="IPR016024">
    <property type="entry name" value="ARM-type_fold"/>
</dbReference>
<dbReference type="Pfam" id="PF19282">
    <property type="entry name" value="Exportin-T"/>
    <property type="match status" value="1"/>
</dbReference>
<feature type="domain" description="Exportin-1/Importin-beta-like" evidence="12">
    <location>
        <begin position="109"/>
        <end position="268"/>
    </location>
</feature>
<comment type="caution">
    <text evidence="14">The sequence shown here is derived from an EMBL/GenBank/DDBJ whole genome shotgun (WGS) entry which is preliminary data.</text>
</comment>
<accession>A0A0N0P4X8</accession>
<reference evidence="14 15" key="1">
    <citation type="journal article" date="2015" name="PLoS Pathog.">
        <title>Leptomonas seymouri: Adaptations to the Dixenous Life Cycle Analyzed by Genome Sequencing, Transcriptome Profiling and Co-infection with Leishmania donovani.</title>
        <authorList>
            <person name="Kraeva N."/>
            <person name="Butenko A."/>
            <person name="Hlavacova J."/>
            <person name="Kostygov A."/>
            <person name="Myskova J."/>
            <person name="Grybchuk D."/>
            <person name="Lestinova T."/>
            <person name="Votypka J."/>
            <person name="Volf P."/>
            <person name="Opperdoes F."/>
            <person name="Flegontov P."/>
            <person name="Lukes J."/>
            <person name="Yurchenko V."/>
        </authorList>
    </citation>
    <scope>NUCLEOTIDE SEQUENCE [LARGE SCALE GENOMIC DNA]</scope>
    <source>
        <strain evidence="14 15">ATCC 30220</strain>
    </source>
</reference>
<evidence type="ECO:0000256" key="4">
    <source>
        <dbReference type="ARBA" id="ARBA00022490"/>
    </source>
</evidence>
<comment type="similarity">
    <text evidence="10">Belongs to the exportin family.</text>
</comment>
<dbReference type="InterPro" id="IPR011989">
    <property type="entry name" value="ARM-like"/>
</dbReference>
<keyword evidence="4 10" id="KW-0963">Cytoplasm</keyword>
<dbReference type="InterPro" id="IPR045546">
    <property type="entry name" value="Exportin-T_C"/>
</dbReference>
<dbReference type="GO" id="GO:0000049">
    <property type="term" value="F:tRNA binding"/>
    <property type="evidence" value="ECO:0007669"/>
    <property type="project" value="UniProtKB-UniRule"/>
</dbReference>
<dbReference type="EMBL" id="LJSK01000193">
    <property type="protein sequence ID" value="KPI85347.1"/>
    <property type="molecule type" value="Genomic_DNA"/>
</dbReference>
<evidence type="ECO:0000259" key="12">
    <source>
        <dbReference type="Pfam" id="PF08389"/>
    </source>
</evidence>
<proteinExistence type="inferred from homology"/>
<keyword evidence="6 10" id="KW-0694">RNA-binding</keyword>
<dbReference type="VEuPathDB" id="TriTrypDB:Lsey_0193_0100"/>
<dbReference type="OMA" id="TAMECCT"/>
<dbReference type="AlphaFoldDB" id="A0A0N0P4X8"/>
<evidence type="ECO:0000259" key="13">
    <source>
        <dbReference type="Pfam" id="PF19282"/>
    </source>
</evidence>
<organism evidence="14 15">
    <name type="scientific">Leptomonas seymouri</name>
    <dbReference type="NCBI Taxonomy" id="5684"/>
    <lineage>
        <taxon>Eukaryota</taxon>
        <taxon>Discoba</taxon>
        <taxon>Euglenozoa</taxon>
        <taxon>Kinetoplastea</taxon>
        <taxon>Metakinetoplastina</taxon>
        <taxon>Trypanosomatida</taxon>
        <taxon>Trypanosomatidae</taxon>
        <taxon>Leishmaniinae</taxon>
        <taxon>Leptomonas</taxon>
    </lineage>
</organism>
<keyword evidence="5 10" id="KW-0820">tRNA-binding</keyword>
<dbReference type="GO" id="GO:0016363">
    <property type="term" value="C:nuclear matrix"/>
    <property type="evidence" value="ECO:0007669"/>
    <property type="project" value="TreeGrafter"/>
</dbReference>
<feature type="region of interest" description="Disordered" evidence="11">
    <location>
        <begin position="781"/>
        <end position="816"/>
    </location>
</feature>
<dbReference type="GO" id="GO:0005737">
    <property type="term" value="C:cytoplasm"/>
    <property type="evidence" value="ECO:0007669"/>
    <property type="project" value="UniProtKB-SubCell"/>
</dbReference>
<evidence type="ECO:0000256" key="7">
    <source>
        <dbReference type="ARBA" id="ARBA00023242"/>
    </source>
</evidence>
<dbReference type="OrthoDB" id="26399at2759"/>
<gene>
    <name evidence="14" type="ORF">ABL78_5602</name>
</gene>
<evidence type="ECO:0000256" key="1">
    <source>
        <dbReference type="ARBA" id="ARBA00004496"/>
    </source>
</evidence>
<dbReference type="GO" id="GO:0071528">
    <property type="term" value="P:tRNA re-export from nucleus"/>
    <property type="evidence" value="ECO:0007669"/>
    <property type="project" value="UniProtKB-UniRule"/>
</dbReference>
<evidence type="ECO:0000256" key="10">
    <source>
        <dbReference type="RuleBase" id="RU366037"/>
    </source>
</evidence>
<dbReference type="Pfam" id="PF08389">
    <property type="entry name" value="Xpo1"/>
    <property type="match status" value="1"/>
</dbReference>
<dbReference type="GO" id="GO:0031267">
    <property type="term" value="F:small GTPase binding"/>
    <property type="evidence" value="ECO:0007669"/>
    <property type="project" value="InterPro"/>
</dbReference>
<protein>
    <recommendedName>
        <fullName evidence="2 10">Exportin-T</fullName>
    </recommendedName>
    <alternativeName>
        <fullName evidence="8 10">Exportin(tRNA)</fullName>
    </alternativeName>
    <alternativeName>
        <fullName evidence="9 10">tRNA exportin</fullName>
    </alternativeName>
</protein>
<keyword evidence="15" id="KW-1185">Reference proteome</keyword>
<keyword evidence="3 10" id="KW-0813">Transport</keyword>
<evidence type="ECO:0000256" key="8">
    <source>
        <dbReference type="ARBA" id="ARBA00029784"/>
    </source>
</evidence>
<evidence type="ECO:0000256" key="6">
    <source>
        <dbReference type="ARBA" id="ARBA00022884"/>
    </source>
</evidence>
<dbReference type="SUPFAM" id="SSF48371">
    <property type="entry name" value="ARM repeat"/>
    <property type="match status" value="1"/>
</dbReference>
<keyword evidence="7 10" id="KW-0539">Nucleus</keyword>
<dbReference type="Gene3D" id="1.25.10.10">
    <property type="entry name" value="Leucine-rich Repeat Variant"/>
    <property type="match status" value="2"/>
</dbReference>
<comment type="function">
    <text evidence="10">tRNA nucleus export receptor which facilitates tRNA translocation across the nuclear pore complex.</text>
</comment>
<dbReference type="InterPro" id="IPR013598">
    <property type="entry name" value="Exportin-1/Importin-b-like"/>
</dbReference>
<evidence type="ECO:0000313" key="14">
    <source>
        <dbReference type="EMBL" id="KPI85347.1"/>
    </source>
</evidence>
<dbReference type="PANTHER" id="PTHR15952">
    <property type="entry name" value="EXPORTIN-T/LOS1"/>
    <property type="match status" value="1"/>
</dbReference>
<evidence type="ECO:0000256" key="3">
    <source>
        <dbReference type="ARBA" id="ARBA00022448"/>
    </source>
</evidence>
<evidence type="ECO:0000313" key="15">
    <source>
        <dbReference type="Proteomes" id="UP000038009"/>
    </source>
</evidence>
<dbReference type="Proteomes" id="UP000038009">
    <property type="component" value="Unassembled WGS sequence"/>
</dbReference>
<evidence type="ECO:0000256" key="11">
    <source>
        <dbReference type="SAM" id="MobiDB-lite"/>
    </source>
</evidence>
<dbReference type="GO" id="GO:0005643">
    <property type="term" value="C:nuclear pore"/>
    <property type="evidence" value="ECO:0007669"/>
    <property type="project" value="TreeGrafter"/>
</dbReference>
<feature type="compositionally biased region" description="Gly residues" evidence="11">
    <location>
        <begin position="805"/>
        <end position="814"/>
    </location>
</feature>
<evidence type="ECO:0000256" key="9">
    <source>
        <dbReference type="ARBA" id="ARBA00032199"/>
    </source>
</evidence>
<sequence length="1164" mass="127397">MSSTVNFTEALQLTHSFDPSVSQNARLEAERYLMDLRASAEGLNLSFHIISNEAVNEIRCFWAFNTVIHHLPMLSATVDATQASELYRTLFSFIHRYLFASPTVAPADYIVNKHAQMMVVGLQCFYPARWPTIFDDLFEMLNRRQASSYLPSADLVTVYVLRVFEYVDERVVCVRDRQERGKQQRARDMELKDAMRERVIPQAVHVWYTVLVSDARVRTPEVARLCLSVVQTYIEWVDVALFMTADWINLLYFLLTVPPLRVAACECLLSLVEKKQMPGIKMESLRTLNVIDALPRMIALFELPPPSEEAVLFIDAVAKLVVAVAEQFLFLIETCTSMLGQATPAPAAVIEVDGVVLQDHPFNLSSELLEGLSSALHTVVAHVVRILQLNLVDVRDALLGFLPAYLKSPLLLESEAAELLSTLFHQTRVPGVGQDEDRIWDDTVVDQRKVLHNLLRLLHRRHPDLVLSHLRCVLVTGLDRLTSSGAVPSVCNGAPATATADSDDFDFSNPEVLEAALRYFYEIGESLRLEGLKDSNEVSTQLLQRLLTTEAVVSGDATCVHLALFEVLGRYYVFFTYHPAYIPLLLQRLLLQPCGVMNRSDRVRARICYLFGYLLQVLKGQIGTYAPDMVNALHSIVTTAPQLQASDRRELYEATGILLSICSEDTKASPQETQANESEALRRLMAATTGADPGTVLPDDVLAETALMLGQKIRLVHAVVRSAIEGMQQASASCRAAGGCSTANGGGGGGGVVSANEHPVADAISYLSALAKGLGNNLSSNGSDSAAAGGGGRSSYGPTPHAPSLGGGGSGGIGSSAPNAMSPTGAFVVHMFLRVTHEVMQVASEWGGNAAVRDTVGQLFHQLTNILPFELLQPCVEQYVSVCLRWMEAEPELSKLLRLMFQYANKAGSRGVLSVAWLTPLLWERLCAVGELGAASPVVWMGVVSESSRERVSVYRQFFTFLFSVSTWGCVAAFLLMPPPCWDSILRQLCCALTLPTELELPKLALQVLEKLTQELDDSVGTQAAALLGGCDNGSSPGRSNQRSPIAGVDAAAVQRNLHAFSECLLGEALPTAWNALMSPTFDLDDAKSYLLVGEVLQLFRMAVSRCGDSAMLVLYERIAPYVGDATARDCCTTIRDQPRVNAALKLRTKNLLHQVHAGQRQSQ</sequence>
<comment type="subcellular location">
    <subcellularLocation>
        <location evidence="1 10">Cytoplasm</location>
    </subcellularLocation>
    <subcellularLocation>
        <location evidence="10">Nucleus</location>
    </subcellularLocation>
    <text evidence="10">Shuttles between the nucleus and the cytoplasm.</text>
</comment>
<name>A0A0N0P4X8_LEPSE</name>
<evidence type="ECO:0000256" key="2">
    <source>
        <dbReference type="ARBA" id="ARBA00018928"/>
    </source>
</evidence>
<feature type="domain" description="Exportin-T C-terminal" evidence="13">
    <location>
        <begin position="513"/>
        <end position="646"/>
    </location>
</feature>
<dbReference type="InterPro" id="IPR040017">
    <property type="entry name" value="XPOT"/>
</dbReference>
<evidence type="ECO:0000256" key="5">
    <source>
        <dbReference type="ARBA" id="ARBA00022555"/>
    </source>
</evidence>